<keyword evidence="2" id="KW-0812">Transmembrane</keyword>
<gene>
    <name evidence="3" type="ORF">CMV30_03120</name>
</gene>
<protein>
    <submittedName>
        <fullName evidence="3">Uncharacterized protein</fullName>
    </submittedName>
</protein>
<evidence type="ECO:0000256" key="2">
    <source>
        <dbReference type="SAM" id="Phobius"/>
    </source>
</evidence>
<accession>A0A290Q2Z0</accession>
<feature type="compositionally biased region" description="Basic residues" evidence="1">
    <location>
        <begin position="73"/>
        <end position="86"/>
    </location>
</feature>
<evidence type="ECO:0000313" key="3">
    <source>
        <dbReference type="EMBL" id="ATC63035.1"/>
    </source>
</evidence>
<dbReference type="EMBL" id="CP023344">
    <property type="protein sequence ID" value="ATC63035.1"/>
    <property type="molecule type" value="Genomic_DNA"/>
</dbReference>
<dbReference type="KEGG" id="vbh:CMV30_03120"/>
<keyword evidence="2" id="KW-1133">Transmembrane helix</keyword>
<keyword evidence="4" id="KW-1185">Reference proteome</keyword>
<name>A0A290Q2Z0_9BACT</name>
<reference evidence="3 4" key="1">
    <citation type="submission" date="2017-09" db="EMBL/GenBank/DDBJ databases">
        <title>Complete genome sequence of Verrucomicrobial strain HZ-65, isolated from freshwater.</title>
        <authorList>
            <person name="Choi A."/>
        </authorList>
    </citation>
    <scope>NUCLEOTIDE SEQUENCE [LARGE SCALE GENOMIC DNA]</scope>
    <source>
        <strain evidence="3 4">HZ-65</strain>
    </source>
</reference>
<evidence type="ECO:0000256" key="1">
    <source>
        <dbReference type="SAM" id="MobiDB-lite"/>
    </source>
</evidence>
<evidence type="ECO:0000313" key="4">
    <source>
        <dbReference type="Proteomes" id="UP000217265"/>
    </source>
</evidence>
<feature type="region of interest" description="Disordered" evidence="1">
    <location>
        <begin position="50"/>
        <end position="86"/>
    </location>
</feature>
<proteinExistence type="predicted"/>
<sequence>MVIGHWSLVIGHWSLVIGHWSLVIGHWSLVIGHWSLVIGHWSLRRALRAPPSSLSPFPTPLPRCPRNEQSSHRVTRRLGRPRGREP</sequence>
<feature type="transmembrane region" description="Helical" evidence="2">
    <location>
        <begin position="20"/>
        <end position="43"/>
    </location>
</feature>
<organism evidence="3 4">
    <name type="scientific">Nibricoccus aquaticus</name>
    <dbReference type="NCBI Taxonomy" id="2576891"/>
    <lineage>
        <taxon>Bacteria</taxon>
        <taxon>Pseudomonadati</taxon>
        <taxon>Verrucomicrobiota</taxon>
        <taxon>Opitutia</taxon>
        <taxon>Opitutales</taxon>
        <taxon>Opitutaceae</taxon>
        <taxon>Nibricoccus</taxon>
    </lineage>
</organism>
<dbReference type="SUPFAM" id="SSF101967">
    <property type="entry name" value="Adhesin YadA, collagen-binding domain"/>
    <property type="match status" value="1"/>
</dbReference>
<dbReference type="InterPro" id="IPR011049">
    <property type="entry name" value="Serralysin-like_metalloprot_C"/>
</dbReference>
<dbReference type="Proteomes" id="UP000217265">
    <property type="component" value="Chromosome"/>
</dbReference>
<keyword evidence="2" id="KW-0472">Membrane</keyword>
<dbReference type="AlphaFoldDB" id="A0A290Q2Z0"/>